<evidence type="ECO:0000256" key="1">
    <source>
        <dbReference type="ARBA" id="ARBA00007316"/>
    </source>
</evidence>
<accession>D4RX67</accession>
<dbReference type="eggNOG" id="COG0489">
    <property type="taxonomic scope" value="Bacteria"/>
</dbReference>
<sequence length="238" mass="25914">MQKISISKIGKLDYRTNEAFKRLRTNILFSGSDVKCIAITSCLPGDGKSTVSMNLAKSFAEMGKKTIFIDSDLRKSVLMGRYKISKSIGGLSHYLSGMYPLEEVVCTTNVENLDMILSGPVPPNPAELLGGKLLKEMITRLKKVYDYIIIDTPPLGNVVDSAIISSQCDGTALVMASGVISARFAEEIVEQIKNTGTKFLGIILNKVSMSGNGYYGKYYGKYYGRYGHGGDSTDSQKG</sequence>
<dbReference type="GeneID" id="98918781"/>
<comment type="catalytic activity">
    <reaction evidence="8">
        <text>L-tyrosyl-[protein] + ATP = O-phospho-L-tyrosyl-[protein] + ADP + H(+)</text>
        <dbReference type="Rhea" id="RHEA:10596"/>
        <dbReference type="Rhea" id="RHEA-COMP:10136"/>
        <dbReference type="Rhea" id="RHEA-COMP:20101"/>
        <dbReference type="ChEBI" id="CHEBI:15378"/>
        <dbReference type="ChEBI" id="CHEBI:30616"/>
        <dbReference type="ChEBI" id="CHEBI:46858"/>
        <dbReference type="ChEBI" id="CHEBI:61978"/>
        <dbReference type="ChEBI" id="CHEBI:456216"/>
        <dbReference type="EC" id="2.7.10.2"/>
    </reaction>
</comment>
<dbReference type="EC" id="2.7.10.2" evidence="2"/>
<evidence type="ECO:0000259" key="9">
    <source>
        <dbReference type="Pfam" id="PF13614"/>
    </source>
</evidence>
<dbReference type="InterPro" id="IPR027417">
    <property type="entry name" value="P-loop_NTPase"/>
</dbReference>
<evidence type="ECO:0000313" key="11">
    <source>
        <dbReference type="Proteomes" id="UP000006238"/>
    </source>
</evidence>
<keyword evidence="7" id="KW-0829">Tyrosine-protein kinase</keyword>
<dbReference type="Pfam" id="PF13614">
    <property type="entry name" value="AAA_31"/>
    <property type="match status" value="1"/>
</dbReference>
<dbReference type="RefSeq" id="WP_005601235.1">
    <property type="nucleotide sequence ID" value="NZ_GG663519.1"/>
</dbReference>
<gene>
    <name evidence="10" type="ORF">BUTYVIB_00418</name>
</gene>
<protein>
    <recommendedName>
        <fullName evidence="2">non-specific protein-tyrosine kinase</fullName>
        <ecNumber evidence="2">2.7.10.2</ecNumber>
    </recommendedName>
</protein>
<organism evidence="10 11">
    <name type="scientific">Eshraghiella crossota DSM 2876</name>
    <dbReference type="NCBI Taxonomy" id="511680"/>
    <lineage>
        <taxon>Bacteria</taxon>
        <taxon>Bacillati</taxon>
        <taxon>Bacillota</taxon>
        <taxon>Clostridia</taxon>
        <taxon>Lachnospirales</taxon>
        <taxon>Lachnospiraceae</taxon>
        <taxon>Eshraghiella</taxon>
    </lineage>
</organism>
<dbReference type="Proteomes" id="UP000006238">
    <property type="component" value="Unassembled WGS sequence"/>
</dbReference>
<feature type="domain" description="AAA" evidence="9">
    <location>
        <begin position="35"/>
        <end position="166"/>
    </location>
</feature>
<evidence type="ECO:0000256" key="6">
    <source>
        <dbReference type="ARBA" id="ARBA00022840"/>
    </source>
</evidence>
<keyword evidence="11" id="KW-1185">Reference proteome</keyword>
<dbReference type="SUPFAM" id="SSF52540">
    <property type="entry name" value="P-loop containing nucleoside triphosphate hydrolases"/>
    <property type="match status" value="1"/>
</dbReference>
<dbReference type="CDD" id="cd05387">
    <property type="entry name" value="BY-kinase"/>
    <property type="match status" value="1"/>
</dbReference>
<dbReference type="InterPro" id="IPR050445">
    <property type="entry name" value="Bact_polysacc_biosynth/exp"/>
</dbReference>
<evidence type="ECO:0000256" key="8">
    <source>
        <dbReference type="ARBA" id="ARBA00051245"/>
    </source>
</evidence>
<comment type="similarity">
    <text evidence="1">Belongs to the CpsD/CapB family.</text>
</comment>
<dbReference type="PANTHER" id="PTHR32309">
    <property type="entry name" value="TYROSINE-PROTEIN KINASE"/>
    <property type="match status" value="1"/>
</dbReference>
<reference evidence="10 11" key="1">
    <citation type="submission" date="2010-02" db="EMBL/GenBank/DDBJ databases">
        <authorList>
            <person name="Weinstock G."/>
            <person name="Sodergren E."/>
            <person name="Clifton S."/>
            <person name="Fulton L."/>
            <person name="Fulton B."/>
            <person name="Courtney L."/>
            <person name="Fronick C."/>
            <person name="Harrison M."/>
            <person name="Strong C."/>
            <person name="Farmer C."/>
            <person name="Delahaunty K."/>
            <person name="Markovic C."/>
            <person name="Hall O."/>
            <person name="Minx P."/>
            <person name="Tomlinson C."/>
            <person name="Mitreva M."/>
            <person name="Nelson J."/>
            <person name="Hou S."/>
            <person name="Wollam A."/>
            <person name="Pepin K.H."/>
            <person name="Johnson M."/>
            <person name="Bhonagiri V."/>
            <person name="Zhang X."/>
            <person name="Suruliraj S."/>
            <person name="Warren W."/>
            <person name="Chinwalla A."/>
            <person name="Mardis E.R."/>
            <person name="Wilson R.K."/>
        </authorList>
    </citation>
    <scope>NUCLEOTIDE SEQUENCE [LARGE SCALE GENOMIC DNA]</scope>
    <source>
        <strain evidence="10 11">DSM 2876</strain>
    </source>
</reference>
<evidence type="ECO:0000256" key="5">
    <source>
        <dbReference type="ARBA" id="ARBA00022777"/>
    </source>
</evidence>
<evidence type="ECO:0000256" key="3">
    <source>
        <dbReference type="ARBA" id="ARBA00022679"/>
    </source>
</evidence>
<name>D4RX67_9FIRM</name>
<dbReference type="InterPro" id="IPR025669">
    <property type="entry name" value="AAA_dom"/>
</dbReference>
<dbReference type="GO" id="GO:0005524">
    <property type="term" value="F:ATP binding"/>
    <property type="evidence" value="ECO:0007669"/>
    <property type="project" value="UniProtKB-KW"/>
</dbReference>
<dbReference type="EMBL" id="ABWN01000018">
    <property type="protein sequence ID" value="EFF69507.1"/>
    <property type="molecule type" value="Genomic_DNA"/>
</dbReference>
<keyword evidence="5" id="KW-0418">Kinase</keyword>
<comment type="caution">
    <text evidence="10">The sequence shown here is derived from an EMBL/GenBank/DDBJ whole genome shotgun (WGS) entry which is preliminary data.</text>
</comment>
<evidence type="ECO:0000313" key="10">
    <source>
        <dbReference type="EMBL" id="EFF69507.1"/>
    </source>
</evidence>
<proteinExistence type="inferred from homology"/>
<evidence type="ECO:0000256" key="2">
    <source>
        <dbReference type="ARBA" id="ARBA00011903"/>
    </source>
</evidence>
<dbReference type="AlphaFoldDB" id="D4RX67"/>
<evidence type="ECO:0000256" key="4">
    <source>
        <dbReference type="ARBA" id="ARBA00022741"/>
    </source>
</evidence>
<evidence type="ECO:0000256" key="7">
    <source>
        <dbReference type="ARBA" id="ARBA00023137"/>
    </source>
</evidence>
<dbReference type="PANTHER" id="PTHR32309:SF13">
    <property type="entry name" value="FERRIC ENTEROBACTIN TRANSPORT PROTEIN FEPE"/>
    <property type="match status" value="1"/>
</dbReference>
<keyword evidence="6" id="KW-0067">ATP-binding</keyword>
<dbReference type="GO" id="GO:0004715">
    <property type="term" value="F:non-membrane spanning protein tyrosine kinase activity"/>
    <property type="evidence" value="ECO:0007669"/>
    <property type="project" value="UniProtKB-EC"/>
</dbReference>
<keyword evidence="4" id="KW-0547">Nucleotide-binding</keyword>
<keyword evidence="3" id="KW-0808">Transferase</keyword>
<dbReference type="HOGENOM" id="CLU_052027_2_0_9"/>
<dbReference type="InterPro" id="IPR005702">
    <property type="entry name" value="Wzc-like_C"/>
</dbReference>
<dbReference type="GO" id="GO:0005886">
    <property type="term" value="C:plasma membrane"/>
    <property type="evidence" value="ECO:0007669"/>
    <property type="project" value="TreeGrafter"/>
</dbReference>
<dbReference type="Gene3D" id="3.40.50.300">
    <property type="entry name" value="P-loop containing nucleotide triphosphate hydrolases"/>
    <property type="match status" value="1"/>
</dbReference>
<dbReference type="NCBIfam" id="TIGR01007">
    <property type="entry name" value="eps_fam"/>
    <property type="match status" value="1"/>
</dbReference>